<dbReference type="Gene3D" id="3.40.50.1820">
    <property type="entry name" value="alpha/beta hydrolase"/>
    <property type="match status" value="1"/>
</dbReference>
<dbReference type="InterPro" id="IPR050266">
    <property type="entry name" value="AB_hydrolase_sf"/>
</dbReference>
<comment type="caution">
    <text evidence="4">The sequence shown here is derived from an EMBL/GenBank/DDBJ whole genome shotgun (WGS) entry which is preliminary data.</text>
</comment>
<feature type="domain" description="AB hydrolase-1" evidence="3">
    <location>
        <begin position="21"/>
        <end position="285"/>
    </location>
</feature>
<dbReference type="SUPFAM" id="SSF53474">
    <property type="entry name" value="alpha/beta-Hydrolases"/>
    <property type="match status" value="1"/>
</dbReference>
<dbReference type="RefSeq" id="WP_256547106.1">
    <property type="nucleotide sequence ID" value="NZ_CP101809.1"/>
</dbReference>
<dbReference type="EMBL" id="JAUSWO010000001">
    <property type="protein sequence ID" value="MDQ0514203.1"/>
    <property type="molecule type" value="Genomic_DNA"/>
</dbReference>
<protein>
    <submittedName>
        <fullName evidence="4">Pimeloyl-ACP methyl ester carboxylesterase</fullName>
    </submittedName>
</protein>
<keyword evidence="5" id="KW-1185">Reference proteome</keyword>
<evidence type="ECO:0000256" key="2">
    <source>
        <dbReference type="ARBA" id="ARBA00022801"/>
    </source>
</evidence>
<dbReference type="Pfam" id="PF00561">
    <property type="entry name" value="Abhydrolase_1"/>
    <property type="match status" value="1"/>
</dbReference>
<comment type="similarity">
    <text evidence="1">Belongs to the lipase/esterase LIP3/BchO family.</text>
</comment>
<dbReference type="InterPro" id="IPR029058">
    <property type="entry name" value="AB_hydrolase_fold"/>
</dbReference>
<proteinExistence type="inferred from homology"/>
<dbReference type="InterPro" id="IPR000073">
    <property type="entry name" value="AB_hydrolase_1"/>
</dbReference>
<name>A0ABU0LZU5_9BACT</name>
<sequence>MIVIDRNKFRFKFKNNQAAANPIFFIHGLVGNSSNMTQFAEKITEHDYYSVDLPNHDEQIEWKKIKLTIDYFAEQIAQFIVERNLTNITLMGHSMGGAISLTLITKISHRIRNIILISPATPALAFKTERVGITYRTLRKWLINFKHWIKEIFHQLIHGSKPNPAFNIKVEHKKLKQQFRNLIAHYHHFAEINGGFWQEKRKFRQLVSPWVYLLIRDLFSKKNSIKLKIALMSQPQLRKMPVLYISGKHYDFLTPQNDVKEFLNQNFLHINHIILDSGAHIPFWSDFDNFFTAVHQFMADPKQDFQLTKYQFLH</sequence>
<evidence type="ECO:0000313" key="4">
    <source>
        <dbReference type="EMBL" id="MDQ0514203.1"/>
    </source>
</evidence>
<keyword evidence="2" id="KW-0378">Hydrolase</keyword>
<accession>A0ABU0LZU5</accession>
<dbReference type="Proteomes" id="UP001240643">
    <property type="component" value="Unassembled WGS sequence"/>
</dbReference>
<reference evidence="4" key="1">
    <citation type="submission" date="2023-07" db="EMBL/GenBank/DDBJ databases">
        <title>Genomic Encyclopedia of Type Strains, Phase IV (KMG-IV): sequencing the most valuable type-strain genomes for metagenomic binning, comparative biology and taxonomic classification.</title>
        <authorList>
            <person name="Goeker M."/>
        </authorList>
    </citation>
    <scope>NUCLEOTIDE SEQUENCE [LARGE SCALE GENOMIC DNA]</scope>
    <source>
        <strain evidence="4">DSM 21204</strain>
    </source>
</reference>
<evidence type="ECO:0000313" key="5">
    <source>
        <dbReference type="Proteomes" id="UP001240643"/>
    </source>
</evidence>
<organism evidence="4 5">
    <name type="scientific">Mycoplasmoides fastidiosum</name>
    <dbReference type="NCBI Taxonomy" id="92758"/>
    <lineage>
        <taxon>Bacteria</taxon>
        <taxon>Bacillati</taxon>
        <taxon>Mycoplasmatota</taxon>
        <taxon>Mycoplasmoidales</taxon>
        <taxon>Mycoplasmoidaceae</taxon>
        <taxon>Mycoplasmoides</taxon>
    </lineage>
</organism>
<evidence type="ECO:0000259" key="3">
    <source>
        <dbReference type="Pfam" id="PF00561"/>
    </source>
</evidence>
<evidence type="ECO:0000256" key="1">
    <source>
        <dbReference type="ARBA" id="ARBA00006989"/>
    </source>
</evidence>
<dbReference type="PANTHER" id="PTHR43798:SF31">
    <property type="entry name" value="AB HYDROLASE SUPERFAMILY PROTEIN YCLE"/>
    <property type="match status" value="1"/>
</dbReference>
<gene>
    <name evidence="4" type="ORF">J2Z62_000641</name>
</gene>
<dbReference type="PANTHER" id="PTHR43798">
    <property type="entry name" value="MONOACYLGLYCEROL LIPASE"/>
    <property type="match status" value="1"/>
</dbReference>